<feature type="domain" description="SusD-like N-terminal" evidence="7">
    <location>
        <begin position="91"/>
        <end position="233"/>
    </location>
</feature>
<evidence type="ECO:0000256" key="5">
    <source>
        <dbReference type="ARBA" id="ARBA00023237"/>
    </source>
</evidence>
<dbReference type="SUPFAM" id="SSF48452">
    <property type="entry name" value="TPR-like"/>
    <property type="match status" value="1"/>
</dbReference>
<gene>
    <name evidence="8" type="ORF">HW554_01595</name>
</gene>
<keyword evidence="9" id="KW-1185">Reference proteome</keyword>
<evidence type="ECO:0000256" key="3">
    <source>
        <dbReference type="ARBA" id="ARBA00022729"/>
    </source>
</evidence>
<feature type="domain" description="RagB/SusD" evidence="6">
    <location>
        <begin position="340"/>
        <end position="457"/>
    </location>
</feature>
<keyword evidence="4" id="KW-0472">Membrane</keyword>
<dbReference type="Gene3D" id="1.25.40.390">
    <property type="match status" value="1"/>
</dbReference>
<dbReference type="AlphaFoldDB" id="A0A7Y7PLD4"/>
<organism evidence="8 9">
    <name type="scientific">Hymenobacter lapidiphilus</name>
    <dbReference type="NCBI Taxonomy" id="2608003"/>
    <lineage>
        <taxon>Bacteria</taxon>
        <taxon>Pseudomonadati</taxon>
        <taxon>Bacteroidota</taxon>
        <taxon>Cytophagia</taxon>
        <taxon>Cytophagales</taxon>
        <taxon>Hymenobacteraceae</taxon>
        <taxon>Hymenobacter</taxon>
    </lineage>
</organism>
<accession>A0A7Y7PLD4</accession>
<dbReference type="InterPro" id="IPR033985">
    <property type="entry name" value="SusD-like_N"/>
</dbReference>
<dbReference type="CDD" id="cd08977">
    <property type="entry name" value="SusD"/>
    <property type="match status" value="1"/>
</dbReference>
<proteinExistence type="inferred from homology"/>
<evidence type="ECO:0000256" key="2">
    <source>
        <dbReference type="ARBA" id="ARBA00006275"/>
    </source>
</evidence>
<comment type="similarity">
    <text evidence="2">Belongs to the SusD family.</text>
</comment>
<reference evidence="8 9" key="1">
    <citation type="submission" date="2020-05" db="EMBL/GenBank/DDBJ databases">
        <title>Hymenobacter terrestris sp. nov. and Hymenobacter lapidiphilus sp. nov., isolated from regoliths in Antarctica.</title>
        <authorList>
            <person name="Sedlacek I."/>
            <person name="Pantucek R."/>
            <person name="Zeman M."/>
            <person name="Holochova P."/>
            <person name="Kralova S."/>
            <person name="Stankova E."/>
            <person name="Sedo O."/>
            <person name="Micenkova L."/>
            <person name="Svec P."/>
            <person name="Gupta V."/>
            <person name="Sood U."/>
            <person name="Korpole U.S."/>
            <person name="Lal R."/>
        </authorList>
    </citation>
    <scope>NUCLEOTIDE SEQUENCE [LARGE SCALE GENOMIC DNA]</scope>
    <source>
        <strain evidence="8 9">P5342</strain>
    </source>
</reference>
<evidence type="ECO:0000256" key="1">
    <source>
        <dbReference type="ARBA" id="ARBA00004442"/>
    </source>
</evidence>
<name>A0A7Y7PLD4_9BACT</name>
<dbReference type="EMBL" id="JABKAU010000002">
    <property type="protein sequence ID" value="NVO29885.1"/>
    <property type="molecule type" value="Genomic_DNA"/>
</dbReference>
<evidence type="ECO:0000259" key="7">
    <source>
        <dbReference type="Pfam" id="PF14322"/>
    </source>
</evidence>
<evidence type="ECO:0000256" key="4">
    <source>
        <dbReference type="ARBA" id="ARBA00023136"/>
    </source>
</evidence>
<protein>
    <submittedName>
        <fullName evidence="8">RagB/SusD family nutrient uptake outer membrane protein</fullName>
    </submittedName>
</protein>
<dbReference type="InterPro" id="IPR011990">
    <property type="entry name" value="TPR-like_helical_dom_sf"/>
</dbReference>
<dbReference type="Pfam" id="PF07980">
    <property type="entry name" value="SusD_RagB"/>
    <property type="match status" value="1"/>
</dbReference>
<keyword evidence="5" id="KW-0998">Cell outer membrane</keyword>
<dbReference type="RefSeq" id="WP_176906597.1">
    <property type="nucleotide sequence ID" value="NZ_JABKAU010000002.1"/>
</dbReference>
<dbReference type="InterPro" id="IPR012944">
    <property type="entry name" value="SusD_RagB_dom"/>
</dbReference>
<comment type="subcellular location">
    <subcellularLocation>
        <location evidence="1">Cell outer membrane</location>
    </subcellularLocation>
</comment>
<evidence type="ECO:0000259" key="6">
    <source>
        <dbReference type="Pfam" id="PF07980"/>
    </source>
</evidence>
<evidence type="ECO:0000313" key="9">
    <source>
        <dbReference type="Proteomes" id="UP000565521"/>
    </source>
</evidence>
<sequence length="458" mass="49842">MKKILYQAATAAFLGLGLLVGGCNDKLNVEPVDNINAAVALSTSNDVEAAMVGSYTGIQNIEAYGGYFQLTSDLLANSGDIDFVGTFIPPNQYQRKVVLRDNGFTESTWLVSYNAINRVNNVLSAIDRLDTPAKKARVEGEARFIRSLVYFDLVRLYAKAWNDGNPQSNLGVPLVLMPTSIIAPANQVSRNTVAEVYAQVITDLTSAETLLPASNGFFANKYAAAGLLARVYLQQGNYPAAAAAANRALQVPGGALVPDYADEFTSNNDLLGNTTEDLFAIQVTAQSGRNELNTFYSADRRADIEVQDQLLDQFEEGDARAELFQTISGVVYSTKYNVLYGNIKLIRLAEMYLTRAEANFRAGSSVGAAPLADINRIRARVALPALANLTLAAILKERRLELLFEGFSLHDLKRTQSSTMPPNASTEVLPFNSNRLVLPIPLREINANPNLVQNPGYE</sequence>
<dbReference type="Pfam" id="PF14322">
    <property type="entry name" value="SusD-like_3"/>
    <property type="match status" value="1"/>
</dbReference>
<dbReference type="GO" id="GO:0009279">
    <property type="term" value="C:cell outer membrane"/>
    <property type="evidence" value="ECO:0007669"/>
    <property type="project" value="UniProtKB-SubCell"/>
</dbReference>
<evidence type="ECO:0000313" key="8">
    <source>
        <dbReference type="EMBL" id="NVO29885.1"/>
    </source>
</evidence>
<dbReference type="PROSITE" id="PS51257">
    <property type="entry name" value="PROKAR_LIPOPROTEIN"/>
    <property type="match status" value="1"/>
</dbReference>
<comment type="caution">
    <text evidence="8">The sequence shown here is derived from an EMBL/GenBank/DDBJ whole genome shotgun (WGS) entry which is preliminary data.</text>
</comment>
<keyword evidence="3" id="KW-0732">Signal</keyword>
<dbReference type="Proteomes" id="UP000565521">
    <property type="component" value="Unassembled WGS sequence"/>
</dbReference>